<protein>
    <submittedName>
        <fullName evidence="1">Uncharacterized protein</fullName>
    </submittedName>
</protein>
<gene>
    <name evidence="1" type="ORF">S06H3_09640</name>
</gene>
<sequence>MVSLGPGQRAVIRPHYPHMMVEDTAVWTKFLRAEFVRIKEVWY</sequence>
<evidence type="ECO:0000313" key="1">
    <source>
        <dbReference type="EMBL" id="GAI17093.1"/>
    </source>
</evidence>
<proteinExistence type="predicted"/>
<dbReference type="AlphaFoldDB" id="X1LDC1"/>
<feature type="non-terminal residue" evidence="1">
    <location>
        <position position="43"/>
    </location>
</feature>
<dbReference type="EMBL" id="BARV01004293">
    <property type="protein sequence ID" value="GAI17093.1"/>
    <property type="molecule type" value="Genomic_DNA"/>
</dbReference>
<accession>X1LDC1</accession>
<reference evidence="1" key="1">
    <citation type="journal article" date="2014" name="Front. Microbiol.">
        <title>High frequency of phylogenetically diverse reductive dehalogenase-homologous genes in deep subseafloor sedimentary metagenomes.</title>
        <authorList>
            <person name="Kawai M."/>
            <person name="Futagami T."/>
            <person name="Toyoda A."/>
            <person name="Takaki Y."/>
            <person name="Nishi S."/>
            <person name="Hori S."/>
            <person name="Arai W."/>
            <person name="Tsubouchi T."/>
            <person name="Morono Y."/>
            <person name="Uchiyama I."/>
            <person name="Ito T."/>
            <person name="Fujiyama A."/>
            <person name="Inagaki F."/>
            <person name="Takami H."/>
        </authorList>
    </citation>
    <scope>NUCLEOTIDE SEQUENCE</scope>
    <source>
        <strain evidence="1">Expedition CK06-06</strain>
    </source>
</reference>
<organism evidence="1">
    <name type="scientific">marine sediment metagenome</name>
    <dbReference type="NCBI Taxonomy" id="412755"/>
    <lineage>
        <taxon>unclassified sequences</taxon>
        <taxon>metagenomes</taxon>
        <taxon>ecological metagenomes</taxon>
    </lineage>
</organism>
<comment type="caution">
    <text evidence="1">The sequence shown here is derived from an EMBL/GenBank/DDBJ whole genome shotgun (WGS) entry which is preliminary data.</text>
</comment>
<name>X1LDC1_9ZZZZ</name>